<feature type="region of interest" description="Disordered" evidence="1">
    <location>
        <begin position="378"/>
        <end position="608"/>
    </location>
</feature>
<feature type="compositionally biased region" description="Low complexity" evidence="1">
    <location>
        <begin position="427"/>
        <end position="437"/>
    </location>
</feature>
<feature type="compositionally biased region" description="Basic residues" evidence="1">
    <location>
        <begin position="577"/>
        <end position="595"/>
    </location>
</feature>
<evidence type="ECO:0000256" key="1">
    <source>
        <dbReference type="SAM" id="MobiDB-lite"/>
    </source>
</evidence>
<gene>
    <name evidence="2" type="ORF">Hamer_G015254</name>
</gene>
<protein>
    <submittedName>
        <fullName evidence="2">Putative cation channel sperm-associated protein 1-like</fullName>
    </submittedName>
</protein>
<feature type="compositionally biased region" description="Pro residues" evidence="1">
    <location>
        <begin position="538"/>
        <end position="547"/>
    </location>
</feature>
<feature type="compositionally biased region" description="Polar residues" evidence="1">
    <location>
        <begin position="380"/>
        <end position="421"/>
    </location>
</feature>
<name>A0A8J5N7A4_HOMAM</name>
<dbReference type="EMBL" id="JAHLQT010006356">
    <property type="protein sequence ID" value="KAG7175041.1"/>
    <property type="molecule type" value="Genomic_DNA"/>
</dbReference>
<evidence type="ECO:0000313" key="3">
    <source>
        <dbReference type="Proteomes" id="UP000747542"/>
    </source>
</evidence>
<dbReference type="AlphaFoldDB" id="A0A8J5N7A4"/>
<reference evidence="2" key="1">
    <citation type="journal article" date="2021" name="Sci. Adv.">
        <title>The American lobster genome reveals insights on longevity, neural, and immune adaptations.</title>
        <authorList>
            <person name="Polinski J.M."/>
            <person name="Zimin A.V."/>
            <person name="Clark K.F."/>
            <person name="Kohn A.B."/>
            <person name="Sadowski N."/>
            <person name="Timp W."/>
            <person name="Ptitsyn A."/>
            <person name="Khanna P."/>
            <person name="Romanova D.Y."/>
            <person name="Williams P."/>
            <person name="Greenwood S.J."/>
            <person name="Moroz L.L."/>
            <person name="Walt D.R."/>
            <person name="Bodnar A.G."/>
        </authorList>
    </citation>
    <scope>NUCLEOTIDE SEQUENCE</scope>
    <source>
        <strain evidence="2">GMGI-L3</strain>
    </source>
</reference>
<feature type="compositionally biased region" description="Basic and acidic residues" evidence="1">
    <location>
        <begin position="459"/>
        <end position="476"/>
    </location>
</feature>
<proteinExistence type="predicted"/>
<feature type="region of interest" description="Disordered" evidence="1">
    <location>
        <begin position="303"/>
        <end position="342"/>
    </location>
</feature>
<organism evidence="2 3">
    <name type="scientific">Homarus americanus</name>
    <name type="common">American lobster</name>
    <dbReference type="NCBI Taxonomy" id="6706"/>
    <lineage>
        <taxon>Eukaryota</taxon>
        <taxon>Metazoa</taxon>
        <taxon>Ecdysozoa</taxon>
        <taxon>Arthropoda</taxon>
        <taxon>Crustacea</taxon>
        <taxon>Multicrustacea</taxon>
        <taxon>Malacostraca</taxon>
        <taxon>Eumalacostraca</taxon>
        <taxon>Eucarida</taxon>
        <taxon>Decapoda</taxon>
        <taxon>Pleocyemata</taxon>
        <taxon>Astacidea</taxon>
        <taxon>Nephropoidea</taxon>
        <taxon>Nephropidae</taxon>
        <taxon>Homarus</taxon>
    </lineage>
</organism>
<evidence type="ECO:0000313" key="2">
    <source>
        <dbReference type="EMBL" id="KAG7175041.1"/>
    </source>
</evidence>
<sequence length="631" mass="68736">MGGVVRDLPPHSAEMCQNEKYEEEVSDAPLAGWMRGSARYSPEEPTRPYGGRSGAGSYRSVRMRTDWGIYEDPGHLRGGGIYSVSDVAGVGVYHDGADDDDLVDDHRGDEKVYGFSPPTGSRLSSTGKWSSTHSLAPASSPGRSVHSISGGASGGHRASLGESHRPTHANSYVRDSLKRHDYSRQHHQSRSTNAVEALYRSVDKRSGDRVANGGSSTSGSRSQQPQQGRSYSAGSRSEYSTPAAGYRSLRSYPTTADDYDDREPRSLDNSALSDGYNARATEYASSRAHNSIKRSNNKEYFTPSEIYSNRRSYPSDTHPTRTSVTKGILTNSNKYSGGSRSSISIYNTESRNNLSGYSVHNDEGKNNLSVPDTYEKRGISSYSSRQSVNTSTKGSQTEVSISSDLQYASEGRTGSRSNTLQVPEGISSGSSRRSSSSTQQVTFRTVASGGGSDSSQQNGKEDRYDTLGRREAGTLRKDRKKNTKDEQNQTEDDMSQWGGRNGGGSAQWVGQGHDHGDPGYAHESALHPQHNHSRALPLPRPPLPPQHYPGHDSQPQGGHHPSPPPDHAHYTQQQHNHAYHNHGHNHVHHTQHSRHQSAGSGQPLVKADSADGENLHQLYVNHGSANTNTDY</sequence>
<dbReference type="Proteomes" id="UP000747542">
    <property type="component" value="Unassembled WGS sequence"/>
</dbReference>
<feature type="region of interest" description="Disordered" evidence="1">
    <location>
        <begin position="1"/>
        <end position="28"/>
    </location>
</feature>
<accession>A0A8J5N7A4</accession>
<feature type="region of interest" description="Disordered" evidence="1">
    <location>
        <begin position="202"/>
        <end position="274"/>
    </location>
</feature>
<keyword evidence="3" id="KW-1185">Reference proteome</keyword>
<comment type="caution">
    <text evidence="2">The sequence shown here is derived from an EMBL/GenBank/DDBJ whole genome shotgun (WGS) entry which is preliminary data.</text>
</comment>
<feature type="region of interest" description="Disordered" evidence="1">
    <location>
        <begin position="100"/>
        <end position="168"/>
    </location>
</feature>
<feature type="compositionally biased region" description="Polar residues" evidence="1">
    <location>
        <begin position="118"/>
        <end position="134"/>
    </location>
</feature>
<feature type="compositionally biased region" description="Low complexity" evidence="1">
    <location>
        <begin position="331"/>
        <end position="342"/>
    </location>
</feature>
<feature type="region of interest" description="Disordered" evidence="1">
    <location>
        <begin position="36"/>
        <end position="55"/>
    </location>
</feature>
<feature type="compositionally biased region" description="Low complexity" evidence="1">
    <location>
        <begin position="213"/>
        <end position="232"/>
    </location>
</feature>
<feature type="compositionally biased region" description="Polar residues" evidence="1">
    <location>
        <begin position="305"/>
        <end position="330"/>
    </location>
</feature>